<dbReference type="PANTHER" id="PTHR47234">
    <property type="match status" value="1"/>
</dbReference>
<feature type="chain" id="PRO_5038351575" evidence="3">
    <location>
        <begin position="22"/>
        <end position="937"/>
    </location>
</feature>
<evidence type="ECO:0000259" key="5">
    <source>
        <dbReference type="Pfam" id="PF07715"/>
    </source>
</evidence>
<proteinExistence type="inferred from homology"/>
<dbReference type="AlphaFoldDB" id="A0A9E2W9N0"/>
<organism evidence="6 7">
    <name type="scientific">Pinibacter aurantiacus</name>
    <dbReference type="NCBI Taxonomy" id="2851599"/>
    <lineage>
        <taxon>Bacteria</taxon>
        <taxon>Pseudomonadati</taxon>
        <taxon>Bacteroidota</taxon>
        <taxon>Chitinophagia</taxon>
        <taxon>Chitinophagales</taxon>
        <taxon>Chitinophagaceae</taxon>
        <taxon>Pinibacter</taxon>
    </lineage>
</organism>
<keyword evidence="7" id="KW-1185">Reference proteome</keyword>
<keyword evidence="1" id="KW-0998">Cell outer membrane</keyword>
<dbReference type="PROSITE" id="PS52016">
    <property type="entry name" value="TONB_DEPENDENT_REC_3"/>
    <property type="match status" value="1"/>
</dbReference>
<feature type="domain" description="TonB-dependent receptor plug" evidence="5">
    <location>
        <begin position="119"/>
        <end position="239"/>
    </location>
</feature>
<dbReference type="InterPro" id="IPR012910">
    <property type="entry name" value="Plug_dom"/>
</dbReference>
<dbReference type="PANTHER" id="PTHR47234:SF3">
    <property type="entry name" value="SECRETIN_TONB SHORT N-TERMINAL DOMAIN-CONTAINING PROTEIN"/>
    <property type="match status" value="1"/>
</dbReference>
<keyword evidence="1 2" id="KW-0472">Membrane</keyword>
<evidence type="ECO:0000256" key="2">
    <source>
        <dbReference type="RuleBase" id="RU003357"/>
    </source>
</evidence>
<evidence type="ECO:0000256" key="1">
    <source>
        <dbReference type="PROSITE-ProRule" id="PRU01360"/>
    </source>
</evidence>
<evidence type="ECO:0000259" key="4">
    <source>
        <dbReference type="Pfam" id="PF00593"/>
    </source>
</evidence>
<keyword evidence="3" id="KW-0732">Signal</keyword>
<reference evidence="6" key="1">
    <citation type="submission" date="2021-06" db="EMBL/GenBank/DDBJ databases">
        <authorList>
            <person name="Huq M.A."/>
        </authorList>
    </citation>
    <scope>NUCLEOTIDE SEQUENCE</scope>
    <source>
        <strain evidence="6">MAH-26</strain>
    </source>
</reference>
<dbReference type="Proteomes" id="UP000812270">
    <property type="component" value="Unassembled WGS sequence"/>
</dbReference>
<keyword evidence="1" id="KW-0812">Transmembrane</keyword>
<dbReference type="Pfam" id="PF07715">
    <property type="entry name" value="Plug"/>
    <property type="match status" value="1"/>
</dbReference>
<accession>A0A9E2W9N0</accession>
<feature type="domain" description="TonB-dependent receptor-like beta-barrel" evidence="4">
    <location>
        <begin position="377"/>
        <end position="891"/>
    </location>
</feature>
<protein>
    <submittedName>
        <fullName evidence="6">TonB-dependent receptor</fullName>
    </submittedName>
</protein>
<keyword evidence="2" id="KW-0798">TonB box</keyword>
<dbReference type="Pfam" id="PF13715">
    <property type="entry name" value="CarbopepD_reg_2"/>
    <property type="match status" value="1"/>
</dbReference>
<sequence length="937" mass="102083">MNILAKLATALLLVSALPSFSQKIKITGKVTDASTNEIMQGVSVRAKSSGSGTSTNAQGVYSIEAAGNDVLEFTYTGYAPEAISVKGQSTINVAMKTAVTDLNQVVVVGSRSGGRIRTETPVPVDVISVNSATQVSAKTDLTSLLNVLAPSFNYNKQSGSDGADAIDLATLRGLGPDQTLVLINGKRRHQTAFVALFGTRGRGNSGTDLNAIPEAAIDRVEILRDGASAQYGSDAIAGVINIILKKDVKHLNVSAGWAGYDDHKYNSLNAVTPNEYVTGHQIDGGAFKLGLDYGIPLGKNNGYLNLGANFLTQGKTFRQVPDTNVTTNDKALPVNTGRRANGDASVRSGGLLLNAEIPIAHTKTTAYFFGGYNYKESNAYAYSRNFSARPDRFPTDANGNLAFVPDIMHYVNPGDPNSEIFFNPLIDVHITDASLSAGVKGIFGKGWDWDISNTIGENDFHYYGQKTFNASLNAEGKNRNRFNDGGFSFLQNTLNLDISKHFPTIMNGFTFSFGGEYRYEQYKIYAGEEASYKNFDPDKTVINADGDEFTVGAGAQGFPGFQPGDEVKAHRNNLGIYVDGELDVTRKWLIGGAVRFENYSDFGSLATFKFDTRYKVSRSLNIRGSISTGYRAPSLQQINFSNTFTNVQGGKIFEVKIAPNYSPITKAAGIPNLNQEKSLNASLGFSWKLAKNFTVTVDGYLVKIKDRVVLTGQFDTSVQAIAPILEELNVAQAQFYANAVNTTNYGLDVVINYDKTFKKNSLKVVFAGNFQHMTIDQINIPTALNDTYDHQQAFFSDREQKYVLASAPPVKLGLNVEYGNRFRVGTYQTFFGKVVILGYGYENTYPPLVALDKTGELVPEQFNYNGKLVSDLYATYKFTKVISASIGCDNIFNIHPDLGIVKGANMSAYDGEAGGPWDPVQMGFNGRRLYAKLYFKF</sequence>
<dbReference type="RefSeq" id="WP_217794199.1">
    <property type="nucleotide sequence ID" value="NZ_JAHSPG010000016.1"/>
</dbReference>
<dbReference type="InterPro" id="IPR039426">
    <property type="entry name" value="TonB-dep_rcpt-like"/>
</dbReference>
<gene>
    <name evidence="6" type="ORF">KTO63_22445</name>
</gene>
<evidence type="ECO:0000313" key="6">
    <source>
        <dbReference type="EMBL" id="MBV4359942.1"/>
    </source>
</evidence>
<dbReference type="Pfam" id="PF00593">
    <property type="entry name" value="TonB_dep_Rec_b-barrel"/>
    <property type="match status" value="1"/>
</dbReference>
<dbReference type="GO" id="GO:0009279">
    <property type="term" value="C:cell outer membrane"/>
    <property type="evidence" value="ECO:0007669"/>
    <property type="project" value="UniProtKB-SubCell"/>
</dbReference>
<comment type="similarity">
    <text evidence="1 2">Belongs to the TonB-dependent receptor family.</text>
</comment>
<keyword evidence="1" id="KW-1134">Transmembrane beta strand</keyword>
<dbReference type="EMBL" id="JAHSPG010000016">
    <property type="protein sequence ID" value="MBV4359942.1"/>
    <property type="molecule type" value="Genomic_DNA"/>
</dbReference>
<keyword evidence="1" id="KW-0813">Transport</keyword>
<keyword evidence="6" id="KW-0675">Receptor</keyword>
<comment type="caution">
    <text evidence="6">The sequence shown here is derived from an EMBL/GenBank/DDBJ whole genome shotgun (WGS) entry which is preliminary data.</text>
</comment>
<evidence type="ECO:0000313" key="7">
    <source>
        <dbReference type="Proteomes" id="UP000812270"/>
    </source>
</evidence>
<evidence type="ECO:0000256" key="3">
    <source>
        <dbReference type="SAM" id="SignalP"/>
    </source>
</evidence>
<dbReference type="InterPro" id="IPR000531">
    <property type="entry name" value="Beta-barrel_TonB"/>
</dbReference>
<feature type="signal peptide" evidence="3">
    <location>
        <begin position="1"/>
        <end position="21"/>
    </location>
</feature>
<name>A0A9E2W9N0_9BACT</name>
<comment type="subcellular location">
    <subcellularLocation>
        <location evidence="1">Cell outer membrane</location>
        <topology evidence="1">Multi-pass membrane protein</topology>
    </subcellularLocation>
</comment>